<dbReference type="InterPro" id="IPR001296">
    <property type="entry name" value="Glyco_trans_1"/>
</dbReference>
<evidence type="ECO:0000256" key="1">
    <source>
        <dbReference type="ARBA" id="ARBA00022676"/>
    </source>
</evidence>
<keyword evidence="2 5" id="KW-0808">Transferase</keyword>
<keyword evidence="1" id="KW-0328">Glycosyltransferase</keyword>
<evidence type="ECO:0000256" key="2">
    <source>
        <dbReference type="ARBA" id="ARBA00022679"/>
    </source>
</evidence>
<dbReference type="InterPro" id="IPR028098">
    <property type="entry name" value="Glyco_trans_4-like_N"/>
</dbReference>
<dbReference type="GO" id="GO:0016757">
    <property type="term" value="F:glycosyltransferase activity"/>
    <property type="evidence" value="ECO:0007669"/>
    <property type="project" value="UniProtKB-KW"/>
</dbReference>
<name>A0A7W7S216_9ACTN</name>
<dbReference type="Pfam" id="PF13579">
    <property type="entry name" value="Glyco_trans_4_4"/>
    <property type="match status" value="1"/>
</dbReference>
<dbReference type="PANTHER" id="PTHR12526">
    <property type="entry name" value="GLYCOSYLTRANSFERASE"/>
    <property type="match status" value="1"/>
</dbReference>
<feature type="domain" description="Glycosyl transferase family 1" evidence="3">
    <location>
        <begin position="177"/>
        <end position="335"/>
    </location>
</feature>
<proteinExistence type="predicted"/>
<dbReference type="EMBL" id="JACHJU010000002">
    <property type="protein sequence ID" value="MBB4941753.1"/>
    <property type="molecule type" value="Genomic_DNA"/>
</dbReference>
<evidence type="ECO:0000259" key="3">
    <source>
        <dbReference type="Pfam" id="PF00534"/>
    </source>
</evidence>
<accession>A0A7W7S216</accession>
<dbReference type="PANTHER" id="PTHR12526:SF635">
    <property type="entry name" value="GLYCOSYL TRANSFERASE GROUP 1"/>
    <property type="match status" value="1"/>
</dbReference>
<feature type="domain" description="Glycosyltransferase subfamily 4-like N-terminal" evidence="4">
    <location>
        <begin position="9"/>
        <end position="163"/>
    </location>
</feature>
<evidence type="ECO:0000313" key="6">
    <source>
        <dbReference type="Proteomes" id="UP000534286"/>
    </source>
</evidence>
<dbReference type="Gene3D" id="3.40.50.2000">
    <property type="entry name" value="Glycogen Phosphorylase B"/>
    <property type="match status" value="2"/>
</dbReference>
<dbReference type="RefSeq" id="WP_312882753.1">
    <property type="nucleotide sequence ID" value="NZ_BAABEK010000064.1"/>
</dbReference>
<evidence type="ECO:0000313" key="5">
    <source>
        <dbReference type="EMBL" id="MBB4941753.1"/>
    </source>
</evidence>
<dbReference type="Pfam" id="PF00534">
    <property type="entry name" value="Glycos_transf_1"/>
    <property type="match status" value="1"/>
</dbReference>
<keyword evidence="6" id="KW-1185">Reference proteome</keyword>
<dbReference type="AlphaFoldDB" id="A0A7W7S216"/>
<protein>
    <submittedName>
        <fullName evidence="5">Glycosyltransferase involved in cell wall biosynthesis</fullName>
    </submittedName>
</protein>
<sequence>MSDIAAQRAHLLAIARELGREHKVTIYARRHSDSDKPRVRVSQGVTLENLPVGPARDLPEESVLPYISALGDQLMHRWRQDRPDVIHAHSWTGGLAAIAGADGLGVPVTQSFGSGQSRDAKKVRVQRAIGRRASAVIAGCGDEESSLIRLGVPRRNISVIPCGIDIERFRRQGPAAARGTRPRLLHVGPLTQDRGVHTAVRALEGIPDAELFIAGGPETGDLAHDAEAHRVMLLAKEVGVEDRITMLGQIPHTSVAKLMRSADLVLSLPHEAATGVVALEAMACGVPVIASAVGAHLDSIVDGVTGLLVPADRPAQTSRLIRELLADPTRRTSIGFAGADRARSRYSWERIGQEFVQVYEHALATQH</sequence>
<evidence type="ECO:0000259" key="4">
    <source>
        <dbReference type="Pfam" id="PF13579"/>
    </source>
</evidence>
<dbReference type="SUPFAM" id="SSF53756">
    <property type="entry name" value="UDP-Glycosyltransferase/glycogen phosphorylase"/>
    <property type="match status" value="1"/>
</dbReference>
<gene>
    <name evidence="5" type="ORF">FHR32_006130</name>
</gene>
<dbReference type="Proteomes" id="UP000534286">
    <property type="component" value="Unassembled WGS sequence"/>
</dbReference>
<organism evidence="5 6">
    <name type="scientific">Streptosporangium album</name>
    <dbReference type="NCBI Taxonomy" id="47479"/>
    <lineage>
        <taxon>Bacteria</taxon>
        <taxon>Bacillati</taxon>
        <taxon>Actinomycetota</taxon>
        <taxon>Actinomycetes</taxon>
        <taxon>Streptosporangiales</taxon>
        <taxon>Streptosporangiaceae</taxon>
        <taxon>Streptosporangium</taxon>
    </lineage>
</organism>
<comment type="caution">
    <text evidence="5">The sequence shown here is derived from an EMBL/GenBank/DDBJ whole genome shotgun (WGS) entry which is preliminary data.</text>
</comment>
<reference evidence="5 6" key="1">
    <citation type="submission" date="2020-08" db="EMBL/GenBank/DDBJ databases">
        <title>Sequencing the genomes of 1000 actinobacteria strains.</title>
        <authorList>
            <person name="Klenk H.-P."/>
        </authorList>
    </citation>
    <scope>NUCLEOTIDE SEQUENCE [LARGE SCALE GENOMIC DNA]</scope>
    <source>
        <strain evidence="5 6">DSM 43023</strain>
    </source>
</reference>